<dbReference type="CDD" id="cd11065">
    <property type="entry name" value="CYP64-like"/>
    <property type="match status" value="1"/>
</dbReference>
<evidence type="ECO:0000256" key="4">
    <source>
        <dbReference type="ARBA" id="ARBA00010617"/>
    </source>
</evidence>
<evidence type="ECO:0000256" key="9">
    <source>
        <dbReference type="ARBA" id="ARBA00023002"/>
    </source>
</evidence>
<comment type="subcellular location">
    <subcellularLocation>
        <location evidence="2">Membrane</location>
        <topology evidence="2">Single-pass membrane protein</topology>
    </subcellularLocation>
</comment>
<dbReference type="GO" id="GO:0016705">
    <property type="term" value="F:oxidoreductase activity, acting on paired donors, with incorporation or reduction of molecular oxygen"/>
    <property type="evidence" value="ECO:0007669"/>
    <property type="project" value="InterPro"/>
</dbReference>
<evidence type="ECO:0000256" key="8">
    <source>
        <dbReference type="ARBA" id="ARBA00022989"/>
    </source>
</evidence>
<evidence type="ECO:0000256" key="6">
    <source>
        <dbReference type="ARBA" id="ARBA00022692"/>
    </source>
</evidence>
<proteinExistence type="inferred from homology"/>
<protein>
    <recommendedName>
        <fullName evidence="18">Cytochrome P450</fullName>
    </recommendedName>
</protein>
<keyword evidence="12 15" id="KW-0472">Membrane</keyword>
<accession>A0AAD7X659</accession>
<dbReference type="AlphaFoldDB" id="A0AAD7X659"/>
<dbReference type="GO" id="GO:0020037">
    <property type="term" value="F:heme binding"/>
    <property type="evidence" value="ECO:0007669"/>
    <property type="project" value="InterPro"/>
</dbReference>
<feature type="transmembrane region" description="Helical" evidence="15">
    <location>
        <begin position="20"/>
        <end position="38"/>
    </location>
</feature>
<feature type="binding site" description="axial binding residue" evidence="13">
    <location>
        <position position="459"/>
    </location>
    <ligand>
        <name>heme</name>
        <dbReference type="ChEBI" id="CHEBI:30413"/>
    </ligand>
    <ligandPart>
        <name>Fe</name>
        <dbReference type="ChEBI" id="CHEBI:18248"/>
    </ligandPart>
</feature>
<evidence type="ECO:0000256" key="2">
    <source>
        <dbReference type="ARBA" id="ARBA00004167"/>
    </source>
</evidence>
<evidence type="ECO:0000256" key="10">
    <source>
        <dbReference type="ARBA" id="ARBA00023004"/>
    </source>
</evidence>
<sequence>MDLTLFYNALSFGELSVRSLVAVFALIVITLCFVRATLARNSSYRSSPPGPSGLPFIGNVFDIPQERPWVAYRDLAETYGDVIAVKALGQTLVVLNSMSATVDLLEKRSAMYSDRPVSVVSQMIGWTRNLAFKQYGDDWRAIRRMLWQHIQPGVVAKYQPVQRRGAVTLLKHLSEDSSNLDEQIKSSYCKILLNVTYGLRFDHADTPRYIEILSQLESALAEAFQPGAFLVEFIPWLRHVPQWFPGAGWQQKVLRWKRQLDSLVEEPYQAANEAMRRGEAEQSMLSEAMDSIGREKDPSRAEYANRLIKEATSSAFHGNVLLNLAAILHAFVCAIVLNPEVQIRAQEELDRVVGCDRLPEHSDRPSLPYVEAILKETYRWHNPVPLGVAHRCSEDNVYRGWKMPKGAAVMFNVWAMLQDPEVFSEPEVFRPERFLEDGKLNLNMMQPEILTFGVGRRVCPGKHFADDSLFISIACILHVFTITKALDALGAPIPVKAEITPGILSFLKQFDCSIRPRSTAHEALVQEA</sequence>
<keyword evidence="7 13" id="KW-0479">Metal-binding</keyword>
<reference evidence="16" key="1">
    <citation type="submission" date="2022-11" db="EMBL/GenBank/DDBJ databases">
        <title>Genome Sequence of Cubamyces cubensis.</title>
        <authorList>
            <person name="Buettner E."/>
        </authorList>
    </citation>
    <scope>NUCLEOTIDE SEQUENCE</scope>
    <source>
        <strain evidence="16">MPL-01</strain>
    </source>
</reference>
<name>A0AAD7X659_9APHY</name>
<dbReference type="PRINTS" id="PR00385">
    <property type="entry name" value="P450"/>
</dbReference>
<dbReference type="InterPro" id="IPR050364">
    <property type="entry name" value="Cytochrome_P450_fung"/>
</dbReference>
<comment type="similarity">
    <text evidence="4 14">Belongs to the cytochrome P450 family.</text>
</comment>
<evidence type="ECO:0008006" key="18">
    <source>
        <dbReference type="Google" id="ProtNLM"/>
    </source>
</evidence>
<evidence type="ECO:0000256" key="14">
    <source>
        <dbReference type="RuleBase" id="RU000461"/>
    </source>
</evidence>
<evidence type="ECO:0000256" key="5">
    <source>
        <dbReference type="ARBA" id="ARBA00022617"/>
    </source>
</evidence>
<dbReference type="PANTHER" id="PTHR46300:SF7">
    <property type="entry name" value="P450, PUTATIVE (EUROFUNG)-RELATED"/>
    <property type="match status" value="1"/>
</dbReference>
<dbReference type="GO" id="GO:0004497">
    <property type="term" value="F:monooxygenase activity"/>
    <property type="evidence" value="ECO:0007669"/>
    <property type="project" value="UniProtKB-KW"/>
</dbReference>
<keyword evidence="9 14" id="KW-0560">Oxidoreductase</keyword>
<comment type="cofactor">
    <cofactor evidence="1 13">
        <name>heme</name>
        <dbReference type="ChEBI" id="CHEBI:30413"/>
    </cofactor>
</comment>
<keyword evidence="6 15" id="KW-0812">Transmembrane</keyword>
<keyword evidence="5 13" id="KW-0349">Heme</keyword>
<evidence type="ECO:0000313" key="16">
    <source>
        <dbReference type="EMBL" id="KAJ8462270.1"/>
    </source>
</evidence>
<dbReference type="Gene3D" id="1.10.630.10">
    <property type="entry name" value="Cytochrome P450"/>
    <property type="match status" value="1"/>
</dbReference>
<evidence type="ECO:0000256" key="12">
    <source>
        <dbReference type="ARBA" id="ARBA00023136"/>
    </source>
</evidence>
<dbReference type="PROSITE" id="PS00086">
    <property type="entry name" value="CYTOCHROME_P450"/>
    <property type="match status" value="1"/>
</dbReference>
<dbReference type="PRINTS" id="PR00463">
    <property type="entry name" value="EP450I"/>
</dbReference>
<keyword evidence="11 14" id="KW-0503">Monooxygenase</keyword>
<dbReference type="SUPFAM" id="SSF48264">
    <property type="entry name" value="Cytochrome P450"/>
    <property type="match status" value="1"/>
</dbReference>
<evidence type="ECO:0000256" key="13">
    <source>
        <dbReference type="PIRSR" id="PIRSR602401-1"/>
    </source>
</evidence>
<dbReference type="PANTHER" id="PTHR46300">
    <property type="entry name" value="P450, PUTATIVE (EUROFUNG)-RELATED-RELATED"/>
    <property type="match status" value="1"/>
</dbReference>
<dbReference type="InterPro" id="IPR036396">
    <property type="entry name" value="Cyt_P450_sf"/>
</dbReference>
<keyword evidence="10 13" id="KW-0408">Iron</keyword>
<keyword evidence="17" id="KW-1185">Reference proteome</keyword>
<dbReference type="EMBL" id="JAPEVG010000480">
    <property type="protein sequence ID" value="KAJ8462270.1"/>
    <property type="molecule type" value="Genomic_DNA"/>
</dbReference>
<gene>
    <name evidence="16" type="ORF">ONZ51_g11005</name>
</gene>
<evidence type="ECO:0000313" key="17">
    <source>
        <dbReference type="Proteomes" id="UP001215151"/>
    </source>
</evidence>
<dbReference type="Pfam" id="PF00067">
    <property type="entry name" value="p450"/>
    <property type="match status" value="1"/>
</dbReference>
<dbReference type="GO" id="GO:0016020">
    <property type="term" value="C:membrane"/>
    <property type="evidence" value="ECO:0007669"/>
    <property type="project" value="UniProtKB-SubCell"/>
</dbReference>
<dbReference type="Proteomes" id="UP001215151">
    <property type="component" value="Unassembled WGS sequence"/>
</dbReference>
<dbReference type="GO" id="GO:0005506">
    <property type="term" value="F:iron ion binding"/>
    <property type="evidence" value="ECO:0007669"/>
    <property type="project" value="InterPro"/>
</dbReference>
<dbReference type="InterPro" id="IPR001128">
    <property type="entry name" value="Cyt_P450"/>
</dbReference>
<evidence type="ECO:0000256" key="7">
    <source>
        <dbReference type="ARBA" id="ARBA00022723"/>
    </source>
</evidence>
<keyword evidence="8 15" id="KW-1133">Transmembrane helix</keyword>
<organism evidence="16 17">
    <name type="scientific">Trametes cubensis</name>
    <dbReference type="NCBI Taxonomy" id="1111947"/>
    <lineage>
        <taxon>Eukaryota</taxon>
        <taxon>Fungi</taxon>
        <taxon>Dikarya</taxon>
        <taxon>Basidiomycota</taxon>
        <taxon>Agaricomycotina</taxon>
        <taxon>Agaricomycetes</taxon>
        <taxon>Polyporales</taxon>
        <taxon>Polyporaceae</taxon>
        <taxon>Trametes</taxon>
    </lineage>
</organism>
<evidence type="ECO:0000256" key="11">
    <source>
        <dbReference type="ARBA" id="ARBA00023033"/>
    </source>
</evidence>
<evidence type="ECO:0000256" key="3">
    <source>
        <dbReference type="ARBA" id="ARBA00005179"/>
    </source>
</evidence>
<dbReference type="InterPro" id="IPR002401">
    <property type="entry name" value="Cyt_P450_E_grp-I"/>
</dbReference>
<dbReference type="InterPro" id="IPR017972">
    <property type="entry name" value="Cyt_P450_CS"/>
</dbReference>
<comment type="pathway">
    <text evidence="3">Secondary metabolite biosynthesis.</text>
</comment>
<comment type="caution">
    <text evidence="16">The sequence shown here is derived from an EMBL/GenBank/DDBJ whole genome shotgun (WGS) entry which is preliminary data.</text>
</comment>
<evidence type="ECO:0000256" key="15">
    <source>
        <dbReference type="SAM" id="Phobius"/>
    </source>
</evidence>
<feature type="transmembrane region" description="Helical" evidence="15">
    <location>
        <begin position="316"/>
        <end position="337"/>
    </location>
</feature>
<evidence type="ECO:0000256" key="1">
    <source>
        <dbReference type="ARBA" id="ARBA00001971"/>
    </source>
</evidence>